<protein>
    <submittedName>
        <fullName evidence="3">Glutathione S-transferase family protein</fullName>
    </submittedName>
</protein>
<dbReference type="EMBL" id="JACJQH010000088">
    <property type="protein sequence ID" value="MBD2200403.1"/>
    <property type="molecule type" value="Genomic_DNA"/>
</dbReference>
<evidence type="ECO:0000259" key="2">
    <source>
        <dbReference type="Pfam" id="PF17172"/>
    </source>
</evidence>
<dbReference type="InterPro" id="IPR012336">
    <property type="entry name" value="Thioredoxin-like_fold"/>
</dbReference>
<dbReference type="SUPFAM" id="SSF52833">
    <property type="entry name" value="Thioredoxin-like"/>
    <property type="match status" value="1"/>
</dbReference>
<dbReference type="Pfam" id="PF17171">
    <property type="entry name" value="GST_C_6"/>
    <property type="match status" value="1"/>
</dbReference>
<dbReference type="Gene3D" id="1.20.1050.10">
    <property type="match status" value="1"/>
</dbReference>
<dbReference type="InterPro" id="IPR050931">
    <property type="entry name" value="Mito_Protein_Transport_Metaxin"/>
</dbReference>
<dbReference type="PANTHER" id="PTHR12289:SF41">
    <property type="entry name" value="FAILED AXON CONNECTIONS-RELATED"/>
    <property type="match status" value="1"/>
</dbReference>
<evidence type="ECO:0000313" key="4">
    <source>
        <dbReference type="Proteomes" id="UP000658514"/>
    </source>
</evidence>
<dbReference type="Pfam" id="PF17172">
    <property type="entry name" value="GST_N_4"/>
    <property type="match status" value="1"/>
</dbReference>
<keyword evidence="4" id="KW-1185">Reference proteome</keyword>
<dbReference type="SFLD" id="SFLDS00019">
    <property type="entry name" value="Glutathione_Transferase_(cytos"/>
    <property type="match status" value="1"/>
</dbReference>
<dbReference type="SUPFAM" id="SSF47616">
    <property type="entry name" value="GST C-terminal domain-like"/>
    <property type="match status" value="1"/>
</dbReference>
<dbReference type="SFLD" id="SFLDG01200">
    <property type="entry name" value="SUF1.1"/>
    <property type="match status" value="1"/>
</dbReference>
<dbReference type="Gene3D" id="3.40.30.10">
    <property type="entry name" value="Glutaredoxin"/>
    <property type="match status" value="1"/>
</dbReference>
<dbReference type="InterPro" id="IPR033468">
    <property type="entry name" value="Metaxin_GST"/>
</dbReference>
<evidence type="ECO:0000259" key="1">
    <source>
        <dbReference type="Pfam" id="PF17171"/>
    </source>
</evidence>
<dbReference type="InterPro" id="IPR040079">
    <property type="entry name" value="Glutathione_S-Trfase"/>
</dbReference>
<dbReference type="CDD" id="cd03193">
    <property type="entry name" value="GST_C_Metaxin"/>
    <property type="match status" value="1"/>
</dbReference>
<dbReference type="InterPro" id="IPR036249">
    <property type="entry name" value="Thioredoxin-like_sf"/>
</dbReference>
<dbReference type="PANTHER" id="PTHR12289">
    <property type="entry name" value="METAXIN RELATED"/>
    <property type="match status" value="1"/>
</dbReference>
<accession>A0ABR8AK82</accession>
<comment type="caution">
    <text evidence="3">The sequence shown here is derived from an EMBL/GenBank/DDBJ whole genome shotgun (WGS) entry which is preliminary data.</text>
</comment>
<evidence type="ECO:0000313" key="3">
    <source>
        <dbReference type="EMBL" id="MBD2200403.1"/>
    </source>
</evidence>
<name>A0ABR8AK82_9CYAN</name>
<dbReference type="SFLD" id="SFLDG01180">
    <property type="entry name" value="SUF1"/>
    <property type="match status" value="1"/>
</dbReference>
<gene>
    <name evidence="3" type="ORF">H6G24_33905</name>
</gene>
<proteinExistence type="predicted"/>
<dbReference type="Proteomes" id="UP000658514">
    <property type="component" value="Unassembled WGS sequence"/>
</dbReference>
<dbReference type="InterPro" id="IPR026928">
    <property type="entry name" value="FAX/IsoI-like"/>
</dbReference>
<organism evidence="3 4">
    <name type="scientific">Calothrix parietina FACHB-288</name>
    <dbReference type="NCBI Taxonomy" id="2692896"/>
    <lineage>
        <taxon>Bacteria</taxon>
        <taxon>Bacillati</taxon>
        <taxon>Cyanobacteriota</taxon>
        <taxon>Cyanophyceae</taxon>
        <taxon>Nostocales</taxon>
        <taxon>Calotrichaceae</taxon>
        <taxon>Calothrix</taxon>
    </lineage>
</organism>
<feature type="domain" description="Thioredoxin-like fold" evidence="2">
    <location>
        <begin position="18"/>
        <end position="117"/>
    </location>
</feature>
<dbReference type="InterPro" id="IPR036282">
    <property type="entry name" value="Glutathione-S-Trfase_C_sf"/>
</dbReference>
<reference evidence="3 4" key="1">
    <citation type="journal article" date="2020" name="ISME J.">
        <title>Comparative genomics reveals insights into cyanobacterial evolution and habitat adaptation.</title>
        <authorList>
            <person name="Chen M.Y."/>
            <person name="Teng W.K."/>
            <person name="Zhao L."/>
            <person name="Hu C.X."/>
            <person name="Zhou Y.K."/>
            <person name="Han B.P."/>
            <person name="Song L.R."/>
            <person name="Shu W.S."/>
        </authorList>
    </citation>
    <scope>NUCLEOTIDE SEQUENCE [LARGE SCALE GENOMIC DNA]</scope>
    <source>
        <strain evidence="3 4">FACHB-288</strain>
    </source>
</reference>
<feature type="domain" description="Metaxin glutathione S-transferase" evidence="1">
    <location>
        <begin position="172"/>
        <end position="232"/>
    </location>
</feature>
<dbReference type="RefSeq" id="WP_190551207.1">
    <property type="nucleotide sequence ID" value="NZ_CAWPNO010000126.1"/>
</dbReference>
<sequence>MISLYTTPSIWGLPSISPACMKLETWFRIANISYETLVLTANDIELAPKGKMPFIKYQGKIIGDSTLIIEMLKEKEGIDLDKSLTSTERAISLAFRRMLKENTYWGMAYIRYNVEANWQIYQEVLANMLFGDTPKAEWEPIVAEFGNSTRAQIYTQGMGRHTNEEICQIISADFQALSDFLADKPFFMGAEATTLDATAYAFIGNTIKLPLTHPIIDNVRKMDNLCQHYERMTQRFYSDRLVPVP</sequence>